<accession>A0A1B7MIH6</accession>
<reference evidence="1 2" key="1">
    <citation type="submission" date="2016-06" db="EMBL/GenBank/DDBJ databases">
        <title>Comparative genomics of the ectomycorrhizal sister species Rhizopogon vinicolor and Rhizopogon vesiculosus (Basidiomycota: Boletales) reveals a divergence of the mating type B locus.</title>
        <authorList>
            <consortium name="DOE Joint Genome Institute"/>
            <person name="Mujic A.B."/>
            <person name="Kuo A."/>
            <person name="Tritt A."/>
            <person name="Lipzen A."/>
            <person name="Chen C."/>
            <person name="Johnson J."/>
            <person name="Sharma A."/>
            <person name="Barry K."/>
            <person name="Grigoriev I.V."/>
            <person name="Spatafora J.W."/>
        </authorList>
    </citation>
    <scope>NUCLEOTIDE SEQUENCE [LARGE SCALE GENOMIC DNA]</scope>
    <source>
        <strain evidence="1 2">AM-OR11-026</strain>
    </source>
</reference>
<evidence type="ECO:0000313" key="2">
    <source>
        <dbReference type="Proteomes" id="UP000092154"/>
    </source>
</evidence>
<proteinExistence type="predicted"/>
<dbReference type="InParanoid" id="A0A1B7MIH6"/>
<sequence>MPGNRCHIPAAVKQQWVTMSAHMSPRAIAQVTHASYRTVNRVRRLSRLTGAVVSKAVIPVYLQQQMFRICCLV</sequence>
<evidence type="ECO:0000313" key="1">
    <source>
        <dbReference type="EMBL" id="OAX32403.1"/>
    </source>
</evidence>
<dbReference type="OrthoDB" id="2641874at2759"/>
<dbReference type="EMBL" id="KV449018">
    <property type="protein sequence ID" value="OAX32403.1"/>
    <property type="molecule type" value="Genomic_DNA"/>
</dbReference>
<keyword evidence="2" id="KW-1185">Reference proteome</keyword>
<dbReference type="AlphaFoldDB" id="A0A1B7MIH6"/>
<name>A0A1B7MIH6_9AGAM</name>
<organism evidence="1 2">
    <name type="scientific">Rhizopogon vinicolor AM-OR11-026</name>
    <dbReference type="NCBI Taxonomy" id="1314800"/>
    <lineage>
        <taxon>Eukaryota</taxon>
        <taxon>Fungi</taxon>
        <taxon>Dikarya</taxon>
        <taxon>Basidiomycota</taxon>
        <taxon>Agaricomycotina</taxon>
        <taxon>Agaricomycetes</taxon>
        <taxon>Agaricomycetidae</taxon>
        <taxon>Boletales</taxon>
        <taxon>Suillineae</taxon>
        <taxon>Rhizopogonaceae</taxon>
        <taxon>Rhizopogon</taxon>
    </lineage>
</organism>
<dbReference type="Proteomes" id="UP000092154">
    <property type="component" value="Unassembled WGS sequence"/>
</dbReference>
<protein>
    <submittedName>
        <fullName evidence="1">Uncharacterized protein</fullName>
    </submittedName>
</protein>
<gene>
    <name evidence="1" type="ORF">K503DRAFT_776699</name>
</gene>